<feature type="non-terminal residue" evidence="2">
    <location>
        <position position="92"/>
    </location>
</feature>
<dbReference type="Proteomes" id="UP000257109">
    <property type="component" value="Unassembled WGS sequence"/>
</dbReference>
<accession>A0A371E0L5</accession>
<evidence type="ECO:0000313" key="2">
    <source>
        <dbReference type="EMBL" id="RDX58334.1"/>
    </source>
</evidence>
<feature type="non-terminal residue" evidence="2">
    <location>
        <position position="1"/>
    </location>
</feature>
<dbReference type="EMBL" id="QJKJ01017606">
    <property type="protein sequence ID" value="RDX58334.1"/>
    <property type="molecule type" value="Genomic_DNA"/>
</dbReference>
<keyword evidence="3" id="KW-1185">Reference proteome</keyword>
<proteinExistence type="predicted"/>
<evidence type="ECO:0000259" key="1">
    <source>
        <dbReference type="Pfam" id="PF13963"/>
    </source>
</evidence>
<organism evidence="2 3">
    <name type="scientific">Mucuna pruriens</name>
    <name type="common">Velvet bean</name>
    <name type="synonym">Dolichos pruriens</name>
    <dbReference type="NCBI Taxonomy" id="157652"/>
    <lineage>
        <taxon>Eukaryota</taxon>
        <taxon>Viridiplantae</taxon>
        <taxon>Streptophyta</taxon>
        <taxon>Embryophyta</taxon>
        <taxon>Tracheophyta</taxon>
        <taxon>Spermatophyta</taxon>
        <taxon>Magnoliopsida</taxon>
        <taxon>eudicotyledons</taxon>
        <taxon>Gunneridae</taxon>
        <taxon>Pentapetalae</taxon>
        <taxon>rosids</taxon>
        <taxon>fabids</taxon>
        <taxon>Fabales</taxon>
        <taxon>Fabaceae</taxon>
        <taxon>Papilionoideae</taxon>
        <taxon>50 kb inversion clade</taxon>
        <taxon>NPAAA clade</taxon>
        <taxon>indigoferoid/millettioid clade</taxon>
        <taxon>Phaseoleae</taxon>
        <taxon>Mucuna</taxon>
    </lineage>
</organism>
<reference evidence="2" key="1">
    <citation type="submission" date="2018-05" db="EMBL/GenBank/DDBJ databases">
        <title>Draft genome of Mucuna pruriens seed.</title>
        <authorList>
            <person name="Nnadi N.E."/>
            <person name="Vos R."/>
            <person name="Hasami M.H."/>
            <person name="Devisetty U.K."/>
            <person name="Aguiy J.C."/>
        </authorList>
    </citation>
    <scope>NUCLEOTIDE SEQUENCE [LARGE SCALE GENOMIC DNA]</scope>
    <source>
        <strain evidence="2">JCA_2017</strain>
    </source>
</reference>
<feature type="domain" description="Transposase-associated" evidence="1">
    <location>
        <begin position="7"/>
        <end position="87"/>
    </location>
</feature>
<comment type="caution">
    <text evidence="2">The sequence shown here is derived from an EMBL/GenBank/DDBJ whole genome shotgun (WGS) entry which is preliminary data.</text>
</comment>
<name>A0A371E0L5_MUCPR</name>
<evidence type="ECO:0000313" key="3">
    <source>
        <dbReference type="Proteomes" id="UP000257109"/>
    </source>
</evidence>
<dbReference type="Pfam" id="PF13963">
    <property type="entry name" value="Transpos_assoc"/>
    <property type="match status" value="1"/>
</dbReference>
<dbReference type="OrthoDB" id="1430375at2759"/>
<sequence length="92" mass="11127">MEMSVRRAWMYDRLLPGRKGYTTKFLNGLEEFMDFACRQPNYLSEGKIRCPCKLCKNKAYLTRDEVNVHILRKGFTPRYWYWTSHGERIPRT</sequence>
<dbReference type="AlphaFoldDB" id="A0A371E0L5"/>
<dbReference type="InterPro" id="IPR029480">
    <property type="entry name" value="Transpos_assoc"/>
</dbReference>
<protein>
    <recommendedName>
        <fullName evidence="1">Transposase-associated domain-containing protein</fullName>
    </recommendedName>
</protein>
<gene>
    <name evidence="2" type="ORF">CR513_62358</name>
</gene>